<dbReference type="AlphaFoldDB" id="A0A0G1C1P8"/>
<proteinExistence type="predicted"/>
<feature type="domain" description="PIN" evidence="1">
    <location>
        <begin position="10"/>
        <end position="119"/>
    </location>
</feature>
<reference evidence="2 3" key="1">
    <citation type="journal article" date="2015" name="Nature">
        <title>rRNA introns, odd ribosomes, and small enigmatic genomes across a large radiation of phyla.</title>
        <authorList>
            <person name="Brown C.T."/>
            <person name="Hug L.A."/>
            <person name="Thomas B.C."/>
            <person name="Sharon I."/>
            <person name="Castelle C.J."/>
            <person name="Singh A."/>
            <person name="Wilkins M.J."/>
            <person name="Williams K.H."/>
            <person name="Banfield J.F."/>
        </authorList>
    </citation>
    <scope>NUCLEOTIDE SEQUENCE [LARGE SCALE GENOMIC DNA]</scope>
</reference>
<organism evidence="2 3">
    <name type="scientific">Candidatus Beckwithbacteria bacterium GW2011_GWA2_43_10</name>
    <dbReference type="NCBI Taxonomy" id="1618369"/>
    <lineage>
        <taxon>Bacteria</taxon>
        <taxon>Candidatus Beckwithiibacteriota</taxon>
    </lineage>
</organism>
<dbReference type="PANTHER" id="PTHR34610">
    <property type="entry name" value="SSL7007 PROTEIN"/>
    <property type="match status" value="1"/>
</dbReference>
<dbReference type="CDD" id="cd09854">
    <property type="entry name" value="PIN_VapC-like"/>
    <property type="match status" value="1"/>
</dbReference>
<dbReference type="Proteomes" id="UP000034213">
    <property type="component" value="Unassembled WGS sequence"/>
</dbReference>
<accession>A0A0G1C1P8</accession>
<dbReference type="Pfam" id="PF13470">
    <property type="entry name" value="PIN_3"/>
    <property type="match status" value="1"/>
</dbReference>
<comment type="caution">
    <text evidence="2">The sequence shown here is derived from an EMBL/GenBank/DDBJ whole genome shotgun (WGS) entry which is preliminary data.</text>
</comment>
<dbReference type="SUPFAM" id="SSF88723">
    <property type="entry name" value="PIN domain-like"/>
    <property type="match status" value="1"/>
</dbReference>
<evidence type="ECO:0000259" key="1">
    <source>
        <dbReference type="Pfam" id="PF13470"/>
    </source>
</evidence>
<evidence type="ECO:0000313" key="2">
    <source>
        <dbReference type="EMBL" id="KKS79399.1"/>
    </source>
</evidence>
<dbReference type="InterPro" id="IPR029060">
    <property type="entry name" value="PIN-like_dom_sf"/>
</dbReference>
<dbReference type="InterPro" id="IPR002716">
    <property type="entry name" value="PIN_dom"/>
</dbReference>
<sequence>MKKVKNSKPKVFFNASVILAGLRSPGGGSGKVIGWAKNGKIDGVISEVIVDEIMCRCHKVDLTPRQAAGQITPFFNISPAPAAEAVEQYTRIVKDFGDRHVLAGAQENKCRYLVSLDKKHLLALRKKIKRFRILSPGQLIESLSK</sequence>
<dbReference type="EMBL" id="LCEW01000035">
    <property type="protein sequence ID" value="KKS79399.1"/>
    <property type="molecule type" value="Genomic_DNA"/>
</dbReference>
<dbReference type="STRING" id="1618369.UV54_C0035G0010"/>
<dbReference type="InterPro" id="IPR002850">
    <property type="entry name" value="PIN_toxin-like"/>
</dbReference>
<dbReference type="PANTHER" id="PTHR34610:SF3">
    <property type="entry name" value="SSL7007 PROTEIN"/>
    <property type="match status" value="1"/>
</dbReference>
<name>A0A0G1C1P8_9BACT</name>
<evidence type="ECO:0000313" key="3">
    <source>
        <dbReference type="Proteomes" id="UP000034213"/>
    </source>
</evidence>
<protein>
    <recommendedName>
        <fullName evidence="1">PIN domain-containing protein</fullName>
    </recommendedName>
</protein>
<gene>
    <name evidence="2" type="ORF">UV54_C0035G0010</name>
</gene>